<evidence type="ECO:0000313" key="7">
    <source>
        <dbReference type="EMBL" id="KAF9600565.1"/>
    </source>
</evidence>
<comment type="similarity">
    <text evidence="2">Belongs to the major facilitator superfamily. Proton-dependent oligopeptide transporter (POT/PTR) (TC 2.A.17) family.</text>
</comment>
<sequence>MIAVNISQQSFPLLQANSMDRHVTSNFQISAGSFSMFVIGTLTIWVAIYDRLVLLQLAKITGKRYGIGLKQRMGIGTALSCMAMAVSAIMESIRRRTAIE</sequence>
<accession>A0A835LMM0</accession>
<dbReference type="Pfam" id="PF00854">
    <property type="entry name" value="PTR2"/>
    <property type="match status" value="1"/>
</dbReference>
<dbReference type="Proteomes" id="UP000631114">
    <property type="component" value="Unassembled WGS sequence"/>
</dbReference>
<reference evidence="7 8" key="1">
    <citation type="submission" date="2020-10" db="EMBL/GenBank/DDBJ databases">
        <title>The Coptis chinensis genome and diversification of protoberbering-type alkaloids.</title>
        <authorList>
            <person name="Wang B."/>
            <person name="Shu S."/>
            <person name="Song C."/>
            <person name="Liu Y."/>
        </authorList>
    </citation>
    <scope>NUCLEOTIDE SEQUENCE [LARGE SCALE GENOMIC DNA]</scope>
    <source>
        <strain evidence="7">HL-2020</strain>
        <tissue evidence="7">Leaf</tissue>
    </source>
</reference>
<dbReference type="PANTHER" id="PTHR11654">
    <property type="entry name" value="OLIGOPEPTIDE TRANSPORTER-RELATED"/>
    <property type="match status" value="1"/>
</dbReference>
<dbReference type="EMBL" id="JADFTS010000006">
    <property type="protein sequence ID" value="KAF9600565.1"/>
    <property type="molecule type" value="Genomic_DNA"/>
</dbReference>
<evidence type="ECO:0000256" key="5">
    <source>
        <dbReference type="ARBA" id="ARBA00023136"/>
    </source>
</evidence>
<evidence type="ECO:0000256" key="6">
    <source>
        <dbReference type="SAM" id="Phobius"/>
    </source>
</evidence>
<keyword evidence="3 6" id="KW-0812">Transmembrane</keyword>
<dbReference type="AlphaFoldDB" id="A0A835LMM0"/>
<organism evidence="7 8">
    <name type="scientific">Coptis chinensis</name>
    <dbReference type="NCBI Taxonomy" id="261450"/>
    <lineage>
        <taxon>Eukaryota</taxon>
        <taxon>Viridiplantae</taxon>
        <taxon>Streptophyta</taxon>
        <taxon>Embryophyta</taxon>
        <taxon>Tracheophyta</taxon>
        <taxon>Spermatophyta</taxon>
        <taxon>Magnoliopsida</taxon>
        <taxon>Ranunculales</taxon>
        <taxon>Ranunculaceae</taxon>
        <taxon>Coptidoideae</taxon>
        <taxon>Coptis</taxon>
    </lineage>
</organism>
<comment type="caution">
    <text evidence="7">The sequence shown here is derived from an EMBL/GenBank/DDBJ whole genome shotgun (WGS) entry which is preliminary data.</text>
</comment>
<keyword evidence="8" id="KW-1185">Reference proteome</keyword>
<gene>
    <name evidence="7" type="ORF">IFM89_010051</name>
</gene>
<keyword evidence="5 6" id="KW-0472">Membrane</keyword>
<keyword evidence="4 6" id="KW-1133">Transmembrane helix</keyword>
<dbReference type="InterPro" id="IPR000109">
    <property type="entry name" value="POT_fam"/>
</dbReference>
<proteinExistence type="inferred from homology"/>
<feature type="transmembrane region" description="Helical" evidence="6">
    <location>
        <begin position="29"/>
        <end position="52"/>
    </location>
</feature>
<dbReference type="OrthoDB" id="8904098at2759"/>
<protein>
    <submittedName>
        <fullName evidence="7">Uncharacterized protein</fullName>
    </submittedName>
</protein>
<evidence type="ECO:0000256" key="1">
    <source>
        <dbReference type="ARBA" id="ARBA00004141"/>
    </source>
</evidence>
<evidence type="ECO:0000256" key="4">
    <source>
        <dbReference type="ARBA" id="ARBA00022989"/>
    </source>
</evidence>
<evidence type="ECO:0000256" key="2">
    <source>
        <dbReference type="ARBA" id="ARBA00005982"/>
    </source>
</evidence>
<evidence type="ECO:0000256" key="3">
    <source>
        <dbReference type="ARBA" id="ARBA00022692"/>
    </source>
</evidence>
<dbReference type="Gene3D" id="1.20.1250.20">
    <property type="entry name" value="MFS general substrate transporter like domains"/>
    <property type="match status" value="1"/>
</dbReference>
<dbReference type="InterPro" id="IPR036259">
    <property type="entry name" value="MFS_trans_sf"/>
</dbReference>
<dbReference type="GO" id="GO:0016020">
    <property type="term" value="C:membrane"/>
    <property type="evidence" value="ECO:0007669"/>
    <property type="project" value="UniProtKB-SubCell"/>
</dbReference>
<name>A0A835LMM0_9MAGN</name>
<comment type="subcellular location">
    <subcellularLocation>
        <location evidence="1">Membrane</location>
        <topology evidence="1">Multi-pass membrane protein</topology>
    </subcellularLocation>
</comment>
<evidence type="ECO:0000313" key="8">
    <source>
        <dbReference type="Proteomes" id="UP000631114"/>
    </source>
</evidence>
<dbReference type="GO" id="GO:0022857">
    <property type="term" value="F:transmembrane transporter activity"/>
    <property type="evidence" value="ECO:0007669"/>
    <property type="project" value="InterPro"/>
</dbReference>
<feature type="transmembrane region" description="Helical" evidence="6">
    <location>
        <begin position="73"/>
        <end position="90"/>
    </location>
</feature>